<dbReference type="PROSITE" id="PS00062">
    <property type="entry name" value="ALDOKETO_REDUCTASE_2"/>
    <property type="match status" value="1"/>
</dbReference>
<feature type="binding site" evidence="5">
    <location>
        <position position="86"/>
    </location>
    <ligand>
        <name>substrate</name>
    </ligand>
</feature>
<accession>A0A7S2QSU0</accession>
<sequence>MIDTAQMYYNEKHIGHTLSKLFAEGTIRREDIFMTTKVAHPNFPGSHDKCPYVDDPSLSAYDGVSRDIDDCLRDLQMDYIDLVLIHWPGQVGNRDAKLGRQKRAEIWEALEDAYKAGKARTIGVSNFESYHMDQLSETWNVRPMVNQIECHPYLPQVELVREMQENGTQVMCYCPMGSGLLGVLEDPVINEMSIKHFVTPAQLVLSWHIQRGCIPVPKSTNKDRIESNLKCVQVKLDNEEISAITALAKNDARVCPNPKDIL</sequence>
<dbReference type="PANTHER" id="PTHR43827">
    <property type="entry name" value="2,5-DIKETO-D-GLUCONIC ACID REDUCTASE"/>
    <property type="match status" value="1"/>
</dbReference>
<dbReference type="GO" id="GO:0016616">
    <property type="term" value="F:oxidoreductase activity, acting on the CH-OH group of donors, NAD or NADP as acceptor"/>
    <property type="evidence" value="ECO:0007669"/>
    <property type="project" value="UniProtKB-ARBA"/>
</dbReference>
<feature type="domain" description="NADP-dependent oxidoreductase" evidence="7">
    <location>
        <begin position="1"/>
        <end position="248"/>
    </location>
</feature>
<dbReference type="AlphaFoldDB" id="A0A7S2QSU0"/>
<keyword evidence="2" id="KW-0521">NADP</keyword>
<feature type="active site" description="Proton donor" evidence="4">
    <location>
        <position position="8"/>
    </location>
</feature>
<dbReference type="InterPro" id="IPR018170">
    <property type="entry name" value="Aldo/ket_reductase_CS"/>
</dbReference>
<dbReference type="Pfam" id="PF00248">
    <property type="entry name" value="Aldo_ket_red"/>
    <property type="match status" value="1"/>
</dbReference>
<keyword evidence="3" id="KW-0560">Oxidoreductase</keyword>
<protein>
    <recommendedName>
        <fullName evidence="7">NADP-dependent oxidoreductase domain-containing protein</fullName>
    </recommendedName>
</protein>
<evidence type="ECO:0000256" key="1">
    <source>
        <dbReference type="ARBA" id="ARBA00007905"/>
    </source>
</evidence>
<proteinExistence type="inferred from homology"/>
<dbReference type="PANTHER" id="PTHR43827:SF3">
    <property type="entry name" value="NADP-DEPENDENT OXIDOREDUCTASE DOMAIN-CONTAINING PROTEIN"/>
    <property type="match status" value="1"/>
</dbReference>
<organism evidence="8">
    <name type="scientific">Norrisiella sphaerica</name>
    <dbReference type="NCBI Taxonomy" id="552664"/>
    <lineage>
        <taxon>Eukaryota</taxon>
        <taxon>Sar</taxon>
        <taxon>Rhizaria</taxon>
        <taxon>Cercozoa</taxon>
        <taxon>Chlorarachniophyceae</taxon>
        <taxon>Norrisiella</taxon>
    </lineage>
</organism>
<dbReference type="PRINTS" id="PR00069">
    <property type="entry name" value="ALDKETRDTASE"/>
</dbReference>
<feature type="site" description="Lowers pKa of active site Tyr" evidence="6">
    <location>
        <position position="37"/>
    </location>
</feature>
<evidence type="ECO:0000259" key="7">
    <source>
        <dbReference type="Pfam" id="PF00248"/>
    </source>
</evidence>
<gene>
    <name evidence="8" type="ORF">NSPH01132_LOCUS839</name>
</gene>
<evidence type="ECO:0000256" key="3">
    <source>
        <dbReference type="ARBA" id="ARBA00023002"/>
    </source>
</evidence>
<dbReference type="InterPro" id="IPR020471">
    <property type="entry name" value="AKR"/>
</dbReference>
<dbReference type="CDD" id="cd19071">
    <property type="entry name" value="AKR_AKR1-5-like"/>
    <property type="match status" value="1"/>
</dbReference>
<dbReference type="InterPro" id="IPR036812">
    <property type="entry name" value="NAD(P)_OxRdtase_dom_sf"/>
</dbReference>
<name>A0A7S2QSU0_9EUKA</name>
<dbReference type="PIRSF" id="PIRSF000097">
    <property type="entry name" value="AKR"/>
    <property type="match status" value="1"/>
</dbReference>
<evidence type="ECO:0000256" key="4">
    <source>
        <dbReference type="PIRSR" id="PIRSR000097-1"/>
    </source>
</evidence>
<reference evidence="8" key="1">
    <citation type="submission" date="2021-01" db="EMBL/GenBank/DDBJ databases">
        <authorList>
            <person name="Corre E."/>
            <person name="Pelletier E."/>
            <person name="Niang G."/>
            <person name="Scheremetjew M."/>
            <person name="Finn R."/>
            <person name="Kale V."/>
            <person name="Holt S."/>
            <person name="Cochrane G."/>
            <person name="Meng A."/>
            <person name="Brown T."/>
            <person name="Cohen L."/>
        </authorList>
    </citation>
    <scope>NUCLEOTIDE SEQUENCE</scope>
    <source>
        <strain evidence="8">BC52</strain>
    </source>
</reference>
<evidence type="ECO:0000256" key="5">
    <source>
        <dbReference type="PIRSR" id="PIRSR000097-2"/>
    </source>
</evidence>
<evidence type="ECO:0000256" key="6">
    <source>
        <dbReference type="PIRSR" id="PIRSR000097-3"/>
    </source>
</evidence>
<evidence type="ECO:0000313" key="8">
    <source>
        <dbReference type="EMBL" id="CAD9650934.1"/>
    </source>
</evidence>
<evidence type="ECO:0000256" key="2">
    <source>
        <dbReference type="ARBA" id="ARBA00022857"/>
    </source>
</evidence>
<dbReference type="EMBL" id="HBHC01001448">
    <property type="protein sequence ID" value="CAD9650934.1"/>
    <property type="molecule type" value="Transcribed_RNA"/>
</dbReference>
<dbReference type="Gene3D" id="3.20.20.100">
    <property type="entry name" value="NADP-dependent oxidoreductase domain"/>
    <property type="match status" value="1"/>
</dbReference>
<dbReference type="InterPro" id="IPR023210">
    <property type="entry name" value="NADP_OxRdtase_dom"/>
</dbReference>
<comment type="similarity">
    <text evidence="1">Belongs to the aldo/keto reductase family.</text>
</comment>
<dbReference type="SUPFAM" id="SSF51430">
    <property type="entry name" value="NAD(P)-linked oxidoreductase"/>
    <property type="match status" value="1"/>
</dbReference>